<dbReference type="SUPFAM" id="SSF55347">
    <property type="entry name" value="Glyceraldehyde-3-phosphate dehydrogenase-like, C-terminal domain"/>
    <property type="match status" value="1"/>
</dbReference>
<dbReference type="Proteomes" id="UP000603865">
    <property type="component" value="Unassembled WGS sequence"/>
</dbReference>
<dbReference type="PANTHER" id="PTHR43377">
    <property type="entry name" value="BILIVERDIN REDUCTASE A"/>
    <property type="match status" value="1"/>
</dbReference>
<dbReference type="GO" id="GO:0000166">
    <property type="term" value="F:nucleotide binding"/>
    <property type="evidence" value="ECO:0007669"/>
    <property type="project" value="InterPro"/>
</dbReference>
<accession>A0A918C5Z5</accession>
<comment type="caution">
    <text evidence="3">The sequence shown here is derived from an EMBL/GenBank/DDBJ whole genome shotgun (WGS) entry which is preliminary data.</text>
</comment>
<dbReference type="Pfam" id="PF22725">
    <property type="entry name" value="GFO_IDH_MocA_C3"/>
    <property type="match status" value="1"/>
</dbReference>
<evidence type="ECO:0000313" key="4">
    <source>
        <dbReference type="Proteomes" id="UP000603865"/>
    </source>
</evidence>
<name>A0A918C5Z5_9DEIO</name>
<gene>
    <name evidence="3" type="ORF">GCM10008957_19620</name>
</gene>
<dbReference type="PANTHER" id="PTHR43377:SF1">
    <property type="entry name" value="BILIVERDIN REDUCTASE A"/>
    <property type="match status" value="1"/>
</dbReference>
<dbReference type="AlphaFoldDB" id="A0A918C5Z5"/>
<evidence type="ECO:0000259" key="2">
    <source>
        <dbReference type="Pfam" id="PF22725"/>
    </source>
</evidence>
<reference evidence="3" key="2">
    <citation type="submission" date="2020-09" db="EMBL/GenBank/DDBJ databases">
        <authorList>
            <person name="Sun Q."/>
            <person name="Ohkuma M."/>
        </authorList>
    </citation>
    <scope>NUCLEOTIDE SEQUENCE</scope>
    <source>
        <strain evidence="3">JCM 31311</strain>
    </source>
</reference>
<protein>
    <submittedName>
        <fullName evidence="3">Dehydrogenase</fullName>
    </submittedName>
</protein>
<dbReference type="RefSeq" id="WP_189089822.1">
    <property type="nucleotide sequence ID" value="NZ_BMQL01000008.1"/>
</dbReference>
<dbReference type="Gene3D" id="3.40.50.720">
    <property type="entry name" value="NAD(P)-binding Rossmann-like Domain"/>
    <property type="match status" value="1"/>
</dbReference>
<dbReference type="EMBL" id="BMQL01000008">
    <property type="protein sequence ID" value="GGR06891.1"/>
    <property type="molecule type" value="Genomic_DNA"/>
</dbReference>
<reference evidence="3" key="1">
    <citation type="journal article" date="2014" name="Int. J. Syst. Evol. Microbiol.">
        <title>Complete genome sequence of Corynebacterium casei LMG S-19264T (=DSM 44701T), isolated from a smear-ripened cheese.</title>
        <authorList>
            <consortium name="US DOE Joint Genome Institute (JGI-PGF)"/>
            <person name="Walter F."/>
            <person name="Albersmeier A."/>
            <person name="Kalinowski J."/>
            <person name="Ruckert C."/>
        </authorList>
    </citation>
    <scope>NUCLEOTIDE SEQUENCE</scope>
    <source>
        <strain evidence="3">JCM 31311</strain>
    </source>
</reference>
<evidence type="ECO:0000259" key="1">
    <source>
        <dbReference type="Pfam" id="PF01408"/>
    </source>
</evidence>
<keyword evidence="4" id="KW-1185">Reference proteome</keyword>
<dbReference type="Gene3D" id="3.30.360.10">
    <property type="entry name" value="Dihydrodipicolinate Reductase, domain 2"/>
    <property type="match status" value="1"/>
</dbReference>
<dbReference type="InterPro" id="IPR051450">
    <property type="entry name" value="Gfo/Idh/MocA_Oxidoreductases"/>
</dbReference>
<proteinExistence type="predicted"/>
<dbReference type="InterPro" id="IPR036291">
    <property type="entry name" value="NAD(P)-bd_dom_sf"/>
</dbReference>
<dbReference type="InterPro" id="IPR055170">
    <property type="entry name" value="GFO_IDH_MocA-like_dom"/>
</dbReference>
<dbReference type="InterPro" id="IPR000683">
    <property type="entry name" value="Gfo/Idh/MocA-like_OxRdtase_N"/>
</dbReference>
<feature type="domain" description="GFO/IDH/MocA-like oxidoreductase" evidence="2">
    <location>
        <begin position="128"/>
        <end position="250"/>
    </location>
</feature>
<sequence length="334" mass="36020">MTIRLALLGVAHVHAQGYAALLRGREDVRLLGFSEADPEAARVFAAESGLNALPLADLLNARPDGVIVCSETVHHLSLVEAAAAAGAHILCEKPIALTEEQAQAMQRVCRAAGVQFVTAFPARFSPDVQRLRQQMRGGELGPVLTYSGINHSVAPDREHPWFSDVRLAGGGAGMDHIVHLADLLRHFGEQPAEVYARLLPVPAWVHLDHSDIDAAGLVLLRLASGATASIDCSWSRPRGYPRWGHLQLNVVAASAMLSLDVFAQTLNVSGAAYRWAGYGPDLNALMLADFIRVCRDARPGRADWQDGYEALRVVRAAYDSAAAGQPVRLEPSRE</sequence>
<dbReference type="SUPFAM" id="SSF51735">
    <property type="entry name" value="NAD(P)-binding Rossmann-fold domains"/>
    <property type="match status" value="1"/>
</dbReference>
<feature type="domain" description="Gfo/Idh/MocA-like oxidoreductase N-terminal" evidence="1">
    <location>
        <begin position="3"/>
        <end position="118"/>
    </location>
</feature>
<evidence type="ECO:0000313" key="3">
    <source>
        <dbReference type="EMBL" id="GGR06891.1"/>
    </source>
</evidence>
<organism evidence="3 4">
    <name type="scientific">Deinococcus ruber</name>
    <dbReference type="NCBI Taxonomy" id="1848197"/>
    <lineage>
        <taxon>Bacteria</taxon>
        <taxon>Thermotogati</taxon>
        <taxon>Deinococcota</taxon>
        <taxon>Deinococci</taxon>
        <taxon>Deinococcales</taxon>
        <taxon>Deinococcaceae</taxon>
        <taxon>Deinococcus</taxon>
    </lineage>
</organism>
<dbReference type="Pfam" id="PF01408">
    <property type="entry name" value="GFO_IDH_MocA"/>
    <property type="match status" value="1"/>
</dbReference>